<dbReference type="GO" id="GO:0005634">
    <property type="term" value="C:nucleus"/>
    <property type="evidence" value="ECO:0007669"/>
    <property type="project" value="UniProtKB-SubCell"/>
</dbReference>
<dbReference type="GO" id="GO:0050661">
    <property type="term" value="F:NADP binding"/>
    <property type="evidence" value="ECO:0007669"/>
    <property type="project" value="InterPro"/>
</dbReference>
<feature type="region of interest" description="Disordered" evidence="18">
    <location>
        <begin position="448"/>
        <end position="478"/>
    </location>
</feature>
<dbReference type="CDD" id="cd00200">
    <property type="entry name" value="WD40"/>
    <property type="match status" value="1"/>
</dbReference>
<feature type="region of interest" description="Disordered" evidence="18">
    <location>
        <begin position="235"/>
        <end position="326"/>
    </location>
</feature>
<feature type="compositionally biased region" description="Basic and acidic residues" evidence="18">
    <location>
        <begin position="464"/>
        <end position="478"/>
    </location>
</feature>
<evidence type="ECO:0000256" key="18">
    <source>
        <dbReference type="SAM" id="MobiDB-lite"/>
    </source>
</evidence>
<dbReference type="PROSITE" id="PS00461">
    <property type="entry name" value="6PGD"/>
    <property type="match status" value="1"/>
</dbReference>
<dbReference type="Gene3D" id="2.130.10.10">
    <property type="entry name" value="YVTN repeat-like/Quinoprotein amine dehydrogenase"/>
    <property type="match status" value="2"/>
</dbReference>
<dbReference type="InterPro" id="IPR015943">
    <property type="entry name" value="WD40/YVTN_repeat-like_dom_sf"/>
</dbReference>
<dbReference type="EMBL" id="OC863208">
    <property type="protein sequence ID" value="CAD7630849.1"/>
    <property type="molecule type" value="Genomic_DNA"/>
</dbReference>
<keyword evidence="9" id="KW-0677">Repeat</keyword>
<dbReference type="FunFam" id="2.130.10.10:FF:000237">
    <property type="entry name" value="Flowering time control protein FY"/>
    <property type="match status" value="1"/>
</dbReference>
<feature type="domain" description="6-phosphogluconate dehydrogenase C-terminal" evidence="19">
    <location>
        <begin position="746"/>
        <end position="1035"/>
    </location>
</feature>
<feature type="repeat" description="WD" evidence="16">
    <location>
        <begin position="124"/>
        <end position="156"/>
    </location>
</feature>
<dbReference type="EMBL" id="CAJPIZ010008633">
    <property type="protein sequence ID" value="CAG2111279.1"/>
    <property type="molecule type" value="Genomic_DNA"/>
</dbReference>
<comment type="subunit">
    <text evidence="5">Homodimer.</text>
</comment>
<feature type="compositionally biased region" description="Polar residues" evidence="18">
    <location>
        <begin position="282"/>
        <end position="295"/>
    </location>
</feature>
<evidence type="ECO:0000256" key="12">
    <source>
        <dbReference type="ARBA" id="ARBA00023064"/>
    </source>
</evidence>
<dbReference type="Gene3D" id="1.20.5.320">
    <property type="entry name" value="6-Phosphogluconate Dehydrogenase, domain 3"/>
    <property type="match status" value="1"/>
</dbReference>
<dbReference type="SUPFAM" id="SSF51735">
    <property type="entry name" value="NAD(P)-binding Rossmann-fold domains"/>
    <property type="match status" value="1"/>
</dbReference>
<keyword evidence="21" id="KW-1185">Reference proteome</keyword>
<feature type="region of interest" description="Disordered" evidence="18">
    <location>
        <begin position="408"/>
        <end position="429"/>
    </location>
</feature>
<dbReference type="NCBIfam" id="NF006765">
    <property type="entry name" value="PRK09287.1"/>
    <property type="match status" value="1"/>
</dbReference>
<keyword evidence="12 17" id="KW-0311">Gluconate utilization</keyword>
<dbReference type="Gene3D" id="3.40.50.720">
    <property type="entry name" value="NAD(P)-binding Rossmann-like Domain"/>
    <property type="match status" value="1"/>
</dbReference>
<dbReference type="InterPro" id="IPR013328">
    <property type="entry name" value="6PGD_dom2"/>
</dbReference>
<protein>
    <recommendedName>
        <fullName evidence="7 17">6-phosphogluconate dehydrogenase, decarboxylating</fullName>
        <ecNumber evidence="6 17">1.1.1.44</ecNumber>
    </recommendedName>
</protein>
<dbReference type="InterPro" id="IPR006114">
    <property type="entry name" value="6PGDH_C"/>
</dbReference>
<evidence type="ECO:0000313" key="21">
    <source>
        <dbReference type="Proteomes" id="UP000759131"/>
    </source>
</evidence>
<feature type="repeat" description="WD" evidence="16">
    <location>
        <begin position="6"/>
        <end position="27"/>
    </location>
</feature>
<evidence type="ECO:0000256" key="13">
    <source>
        <dbReference type="ARBA" id="ARBA00023126"/>
    </source>
</evidence>
<organism evidence="20">
    <name type="scientific">Medioppia subpectinata</name>
    <dbReference type="NCBI Taxonomy" id="1979941"/>
    <lineage>
        <taxon>Eukaryota</taxon>
        <taxon>Metazoa</taxon>
        <taxon>Ecdysozoa</taxon>
        <taxon>Arthropoda</taxon>
        <taxon>Chelicerata</taxon>
        <taxon>Arachnida</taxon>
        <taxon>Acari</taxon>
        <taxon>Acariformes</taxon>
        <taxon>Sarcoptiformes</taxon>
        <taxon>Oribatida</taxon>
        <taxon>Brachypylina</taxon>
        <taxon>Oppioidea</taxon>
        <taxon>Oppiidae</taxon>
        <taxon>Medioppia</taxon>
    </lineage>
</organism>
<feature type="compositionally biased region" description="Low complexity" evidence="18">
    <location>
        <begin position="408"/>
        <end position="417"/>
    </location>
</feature>
<evidence type="ECO:0000256" key="5">
    <source>
        <dbReference type="ARBA" id="ARBA00011738"/>
    </source>
</evidence>
<dbReference type="InterPro" id="IPR006184">
    <property type="entry name" value="6PGdom_BS"/>
</dbReference>
<dbReference type="PRINTS" id="PR00076">
    <property type="entry name" value="6PGDHDRGNASE"/>
</dbReference>
<dbReference type="InterPro" id="IPR036291">
    <property type="entry name" value="NAD(P)-bd_dom_sf"/>
</dbReference>
<evidence type="ECO:0000256" key="7">
    <source>
        <dbReference type="ARBA" id="ARBA00018193"/>
    </source>
</evidence>
<evidence type="ECO:0000256" key="14">
    <source>
        <dbReference type="ARBA" id="ARBA00023242"/>
    </source>
</evidence>
<dbReference type="PANTHER" id="PTHR11811">
    <property type="entry name" value="6-PHOSPHOGLUCONATE DEHYDROGENASE"/>
    <property type="match status" value="1"/>
</dbReference>
<comment type="similarity">
    <text evidence="4 17">Belongs to the 6-phosphogluconate dehydrogenase family.</text>
</comment>
<dbReference type="PROSITE" id="PS50294">
    <property type="entry name" value="WD_REPEATS_REGION"/>
    <property type="match status" value="3"/>
</dbReference>
<dbReference type="EC" id="1.1.1.44" evidence="6 17"/>
<dbReference type="Pfam" id="PF00393">
    <property type="entry name" value="6PGD"/>
    <property type="match status" value="1"/>
</dbReference>
<proteinExistence type="inferred from homology"/>
<dbReference type="SUPFAM" id="SSF48179">
    <property type="entry name" value="6-phosphogluconate dehydrogenase C-terminal domain-like"/>
    <property type="match status" value="1"/>
</dbReference>
<keyword evidence="11 17" id="KW-0560">Oxidoreductase</keyword>
<gene>
    <name evidence="20" type="ORF">OSB1V03_LOCUS11260</name>
</gene>
<dbReference type="UniPathway" id="UPA00115">
    <property type="reaction ID" value="UER00410"/>
</dbReference>
<dbReference type="Gene3D" id="1.10.1040.10">
    <property type="entry name" value="N-(1-d-carboxylethyl)-l-norvaline Dehydrogenase, domain 2"/>
    <property type="match status" value="1"/>
</dbReference>
<feature type="repeat" description="WD" evidence="16">
    <location>
        <begin position="168"/>
        <end position="200"/>
    </location>
</feature>
<dbReference type="Proteomes" id="UP000759131">
    <property type="component" value="Unassembled WGS sequence"/>
</dbReference>
<dbReference type="NCBIfam" id="TIGR00873">
    <property type="entry name" value="gnd"/>
    <property type="match status" value="1"/>
</dbReference>
<dbReference type="InterPro" id="IPR036322">
    <property type="entry name" value="WD40_repeat_dom_sf"/>
</dbReference>
<dbReference type="FunFam" id="1.10.1040.10:FF:000002">
    <property type="entry name" value="6-phosphogluconate dehydrogenase, decarboxylating"/>
    <property type="match status" value="1"/>
</dbReference>
<dbReference type="SMART" id="SM00320">
    <property type="entry name" value="WD40"/>
    <property type="match status" value="5"/>
</dbReference>
<dbReference type="GO" id="GO:0019521">
    <property type="term" value="P:D-gluconate metabolic process"/>
    <property type="evidence" value="ECO:0007669"/>
    <property type="project" value="UniProtKB-KW"/>
</dbReference>
<dbReference type="InterPro" id="IPR008927">
    <property type="entry name" value="6-PGluconate_DH-like_C_sf"/>
</dbReference>
<evidence type="ECO:0000256" key="16">
    <source>
        <dbReference type="PROSITE-ProRule" id="PRU00221"/>
    </source>
</evidence>
<evidence type="ECO:0000256" key="17">
    <source>
        <dbReference type="RuleBase" id="RU000485"/>
    </source>
</evidence>
<keyword evidence="13 17" id="KW-0570">Pentose shunt</keyword>
<comment type="function">
    <text evidence="1">Catalyzes the oxidative decarboxylation of 6-phosphogluconate to ribulose 5-phosphate and CO(2), with concomitant reduction of NADP to NADPH.</text>
</comment>
<feature type="compositionally biased region" description="Low complexity" evidence="18">
    <location>
        <begin position="296"/>
        <end position="305"/>
    </location>
</feature>
<feature type="compositionally biased region" description="Polar residues" evidence="18">
    <location>
        <begin position="306"/>
        <end position="319"/>
    </location>
</feature>
<keyword evidence="14" id="KW-0539">Nucleus</keyword>
<evidence type="ECO:0000256" key="3">
    <source>
        <dbReference type="ARBA" id="ARBA00004874"/>
    </source>
</evidence>
<dbReference type="InterPro" id="IPR006113">
    <property type="entry name" value="6PGDH_Gnd/GntZ"/>
</dbReference>
<dbReference type="FunFam" id="1.20.5.320:FF:000002">
    <property type="entry name" value="6-phosphogluconate dehydrogenase, decarboxylating"/>
    <property type="match status" value="1"/>
</dbReference>
<evidence type="ECO:0000256" key="2">
    <source>
        <dbReference type="ARBA" id="ARBA00004123"/>
    </source>
</evidence>
<dbReference type="InterPro" id="IPR006183">
    <property type="entry name" value="Pgluconate_DH"/>
</dbReference>
<dbReference type="SUPFAM" id="SSF50978">
    <property type="entry name" value="WD40 repeat-like"/>
    <property type="match status" value="1"/>
</dbReference>
<feature type="region of interest" description="Disordered" evidence="18">
    <location>
        <begin position="504"/>
        <end position="567"/>
    </location>
</feature>
<dbReference type="SMART" id="SM01350">
    <property type="entry name" value="6PGD"/>
    <property type="match status" value="1"/>
</dbReference>
<keyword evidence="8 16" id="KW-0853">WD repeat</keyword>
<dbReference type="FunFam" id="3.40.50.720:FF:000007">
    <property type="entry name" value="6-phosphogluconate dehydrogenase, decarboxylating"/>
    <property type="match status" value="1"/>
</dbReference>
<dbReference type="Pfam" id="PF00400">
    <property type="entry name" value="WD40"/>
    <property type="match status" value="5"/>
</dbReference>
<evidence type="ECO:0000256" key="9">
    <source>
        <dbReference type="ARBA" id="ARBA00022737"/>
    </source>
</evidence>
<evidence type="ECO:0000259" key="19">
    <source>
        <dbReference type="SMART" id="SM01350"/>
    </source>
</evidence>
<dbReference type="InterPro" id="IPR001680">
    <property type="entry name" value="WD40_rpt"/>
</dbReference>
<evidence type="ECO:0000256" key="1">
    <source>
        <dbReference type="ARBA" id="ARBA00002526"/>
    </source>
</evidence>
<accession>A0A7R9Q3D1</accession>
<dbReference type="InterPro" id="IPR006115">
    <property type="entry name" value="6PGDH_NADP-bd"/>
</dbReference>
<evidence type="ECO:0000256" key="11">
    <source>
        <dbReference type="ARBA" id="ARBA00023002"/>
    </source>
</evidence>
<dbReference type="GO" id="GO:0004616">
    <property type="term" value="F:phosphogluconate dehydrogenase (decarboxylating) activity"/>
    <property type="evidence" value="ECO:0007669"/>
    <property type="project" value="UniProtKB-EC"/>
</dbReference>
<dbReference type="AlphaFoldDB" id="A0A7R9Q3D1"/>
<evidence type="ECO:0000256" key="10">
    <source>
        <dbReference type="ARBA" id="ARBA00022857"/>
    </source>
</evidence>
<comment type="pathway">
    <text evidence="3 17">Carbohydrate degradation; pentose phosphate pathway; D-ribulose 5-phosphate from D-glucose 6-phosphate (oxidative stage): step 3/3.</text>
</comment>
<keyword evidence="10 17" id="KW-0521">NADP</keyword>
<feature type="compositionally biased region" description="Basic and acidic residues" evidence="18">
    <location>
        <begin position="504"/>
        <end position="519"/>
    </location>
</feature>
<evidence type="ECO:0000256" key="15">
    <source>
        <dbReference type="ARBA" id="ARBA00048640"/>
    </source>
</evidence>
<evidence type="ECO:0000256" key="4">
    <source>
        <dbReference type="ARBA" id="ARBA00008419"/>
    </source>
</evidence>
<dbReference type="Pfam" id="PF03446">
    <property type="entry name" value="NAD_binding_2"/>
    <property type="match status" value="1"/>
</dbReference>
<reference evidence="20" key="1">
    <citation type="submission" date="2020-11" db="EMBL/GenBank/DDBJ databases">
        <authorList>
            <person name="Tran Van P."/>
        </authorList>
    </citation>
    <scope>NUCLEOTIDE SEQUENCE</scope>
</reference>
<comment type="catalytic activity">
    <reaction evidence="15 17">
        <text>6-phospho-D-gluconate + NADP(+) = D-ribulose 5-phosphate + CO2 + NADPH</text>
        <dbReference type="Rhea" id="RHEA:10116"/>
        <dbReference type="ChEBI" id="CHEBI:16526"/>
        <dbReference type="ChEBI" id="CHEBI:57783"/>
        <dbReference type="ChEBI" id="CHEBI:58121"/>
        <dbReference type="ChEBI" id="CHEBI:58349"/>
        <dbReference type="ChEBI" id="CHEBI:58759"/>
        <dbReference type="EC" id="1.1.1.44"/>
    </reaction>
</comment>
<feature type="repeat" description="WD" evidence="16">
    <location>
        <begin position="81"/>
        <end position="122"/>
    </location>
</feature>
<dbReference type="OrthoDB" id="434986at2759"/>
<dbReference type="GO" id="GO:0006098">
    <property type="term" value="P:pentose-phosphate shunt"/>
    <property type="evidence" value="ECO:0007669"/>
    <property type="project" value="UniProtKB-UniPathway"/>
</dbReference>
<comment type="subcellular location">
    <subcellularLocation>
        <location evidence="2">Nucleus</location>
    </subcellularLocation>
</comment>
<dbReference type="PROSITE" id="PS50082">
    <property type="entry name" value="WD_REPEATS_2"/>
    <property type="match status" value="4"/>
</dbReference>
<evidence type="ECO:0000313" key="20">
    <source>
        <dbReference type="EMBL" id="CAD7630849.1"/>
    </source>
</evidence>
<evidence type="ECO:0000256" key="8">
    <source>
        <dbReference type="ARBA" id="ARBA00022574"/>
    </source>
</evidence>
<name>A0A7R9Q3D1_9ACAR</name>
<sequence>MDALNSFCPTDSKLATCSDDGTIRIWDFMRCQEERILRGHGADVKGVDWHPYKSLIASGSKDSQQPVKLWDPKSGQSLATLHAHKNTVTDIKWNQNGNWLLTSSRDHLIKIFDIRNMSTEMQTFRGHKKEASCLSWHPIHESLFASGGSDGSILFWLVGTEKEVGGMDSAHDSIVWSLNWHPLGHILTSGSNDHTCKFWSRNRPGDRMRDKYNLNLLPKGSEEAEYDDVVTAPSIPGMGFGDNEYEEEDEAPNGSAIPGLGLSDENKEQHRKVPYAKPIPKQFQQQWNGDSKSGLNTANHNNNTNQPKELSNPESQTPPNMMGGPHNMVRNFTNQMPPRFPPPSGPNSRPFIPPPGMALQGSHSSAQNIPNFMPMGSRMPPPPMPPMIPPSAHQISDHNIRHDNYHNIHNQNHRQNNSIDRSLSPRPALNRDTDERFALMNHFDEDLRHSHDRPYDEQQYEGNRQFDDRSFGHRPDVRFNERADRRDFDDKRRDEPMDRWRREENEMPFRHSGNADKDFRGRKRGWNNDTPANDQEHNDEQNHFQQTGERMWNRISPNPTNDRDRDRMPEADIALIGLAVMGQNLILNMADNGFTVCAYNRTTEKVDQFLQNEAKGKRVVGAHSIKEMVDKLKKPRRVILLVKAGSAVDDFIKQLIPHLEKGDIIIDGGNSEYTDTQRRCKELKEKGLLFVGSGVSGGEEGARFGPSIMPGGHPEAWPHIKPIFQKIAAKADGEPCCDWVGEDGAGHFVKMVHNGIEYGDMQLICEAYHLLKDVLGLNHDEMADIFTEWNKTELDSFLIEITRDILKYKDTDGKALVSKISDTAGQKGTGKWTAISALDYGVPVTLIGESVFARCLSSLKAERVSASKVLKGPQIKFTGDRKQFIDDIKYALYASKIISYAQGFMLLREAAQQFKWNLNYGGIALMWRGGCIIRSVFLGNIKTAFTKNPKLTNLLVDDFFRQEISKSQDSWRRVVSNAVLLGIPTPCFSTALAFFDGYRTATLPANLIQAQRDYFGAHTYELLTNPGKWIHTNWTGKGGNVSASSYNA</sequence>
<evidence type="ECO:0000256" key="6">
    <source>
        <dbReference type="ARBA" id="ARBA00013011"/>
    </source>
</evidence>